<feature type="domain" description="Response regulatory" evidence="9">
    <location>
        <begin position="467"/>
        <end position="583"/>
    </location>
</feature>
<keyword evidence="4" id="KW-0808">Transferase</keyword>
<protein>
    <recommendedName>
        <fullName evidence="2">histidine kinase</fullName>
        <ecNumber evidence="2">2.7.13.3</ecNumber>
    </recommendedName>
</protein>
<dbReference type="CDD" id="cd00156">
    <property type="entry name" value="REC"/>
    <property type="match status" value="1"/>
</dbReference>
<dbReference type="SMART" id="SM00448">
    <property type="entry name" value="REC"/>
    <property type="match status" value="1"/>
</dbReference>
<evidence type="ECO:0000256" key="6">
    <source>
        <dbReference type="PROSITE-ProRule" id="PRU00169"/>
    </source>
</evidence>
<dbReference type="InterPro" id="IPR003661">
    <property type="entry name" value="HisK_dim/P_dom"/>
</dbReference>
<keyword evidence="3 6" id="KW-0597">Phosphoprotein</keyword>
<comment type="catalytic activity">
    <reaction evidence="1">
        <text>ATP + protein L-histidine = ADP + protein N-phospho-L-histidine.</text>
        <dbReference type="EC" id="2.7.13.3"/>
    </reaction>
</comment>
<dbReference type="Pfam" id="PF02518">
    <property type="entry name" value="HATPase_c"/>
    <property type="match status" value="2"/>
</dbReference>
<dbReference type="CDD" id="cd16922">
    <property type="entry name" value="HATPase_EvgS-ArcB-TorS-like"/>
    <property type="match status" value="1"/>
</dbReference>
<dbReference type="Gene3D" id="3.40.50.2300">
    <property type="match status" value="1"/>
</dbReference>
<dbReference type="SUPFAM" id="SSF47384">
    <property type="entry name" value="Homodimeric domain of signal transducing histidine kinase"/>
    <property type="match status" value="1"/>
</dbReference>
<dbReference type="Gene3D" id="1.10.287.130">
    <property type="match status" value="1"/>
</dbReference>
<dbReference type="Pfam" id="PF00512">
    <property type="entry name" value="HisKA"/>
    <property type="match status" value="1"/>
</dbReference>
<feature type="coiled-coil region" evidence="7">
    <location>
        <begin position="159"/>
        <end position="196"/>
    </location>
</feature>
<dbReference type="CDD" id="cd16934">
    <property type="entry name" value="HATPase_RsbT-like"/>
    <property type="match status" value="1"/>
</dbReference>
<dbReference type="SMART" id="SM00388">
    <property type="entry name" value="HisKA"/>
    <property type="match status" value="1"/>
</dbReference>
<dbReference type="InterPro" id="IPR003594">
    <property type="entry name" value="HATPase_dom"/>
</dbReference>
<name>A0ABQ2F241_9DEIO</name>
<dbReference type="EC" id="2.7.13.3" evidence="2"/>
<dbReference type="SUPFAM" id="SSF55874">
    <property type="entry name" value="ATPase domain of HSP90 chaperone/DNA topoisomerase II/histidine kinase"/>
    <property type="match status" value="2"/>
</dbReference>
<evidence type="ECO:0000256" key="1">
    <source>
        <dbReference type="ARBA" id="ARBA00000085"/>
    </source>
</evidence>
<evidence type="ECO:0000256" key="4">
    <source>
        <dbReference type="ARBA" id="ARBA00022679"/>
    </source>
</evidence>
<feature type="modified residue" description="4-aspartylphosphate" evidence="6">
    <location>
        <position position="516"/>
    </location>
</feature>
<sequence length="593" mass="64023">MKPVTLLSVKVQFEQDVVTARGRAKRLAHLLNLSPQVQTKFATAVSELARNALMYAGGGTVEFLLDVPDHRLHARVHDRGPGIPQVGAILEGNYVSSTGMGVGLAGTRRLMDSFAIKTHPGEGTEVLIGVLLPPGTSLAAHKLGSLTDALIRDVPSGPLEEVRAQNQELLRTMAELSTREEQLQVLNQELEDTNRGVVALYSDLESKAEQLREANHVKSMFLSYMSHEFRTPLNSILGLTRILLEQEDGQLSREQEKQVSLTQKAARELLEMVNDLLDTAKVEAGRTQVHVSTFTVSPLLATMRGLFQPLVSSSHVQLIFEDTSALPELRSDESKVGQILRNYIANALRCTAQGEVRVGARLAPESASIEFYVSDTGIGIAAEDLGRLFQDFTQVGPPMRQGQGTGLGLALARRLAELLGGRVDVSSSVGQGSCFSFTIPLIYQDTEIGLPVPSPVLARRGGEGIPLVLLIDDTESDRRLVGNLLRELGADVEEVDNGAVGLELAQTLAPNAAVLDLSMPGLSGVDVLRALRVQEETQTLPVVVVSAQAPDADLLGILNDLGATFVPKQSLYYEGREVLKQVIESLTNPEPGR</sequence>
<dbReference type="InterPro" id="IPR004358">
    <property type="entry name" value="Sig_transdc_His_kin-like_C"/>
</dbReference>
<dbReference type="PRINTS" id="PR00344">
    <property type="entry name" value="BCTRLSENSOR"/>
</dbReference>
<dbReference type="SMART" id="SM00387">
    <property type="entry name" value="HATPase_c"/>
    <property type="match status" value="2"/>
</dbReference>
<dbReference type="Gene3D" id="3.30.565.10">
    <property type="entry name" value="Histidine kinase-like ATPase, C-terminal domain"/>
    <property type="match status" value="2"/>
</dbReference>
<keyword evidence="11" id="KW-1185">Reference proteome</keyword>
<evidence type="ECO:0000256" key="5">
    <source>
        <dbReference type="ARBA" id="ARBA00022777"/>
    </source>
</evidence>
<dbReference type="GO" id="GO:0016301">
    <property type="term" value="F:kinase activity"/>
    <property type="evidence" value="ECO:0007669"/>
    <property type="project" value="UniProtKB-KW"/>
</dbReference>
<dbReference type="SUPFAM" id="SSF52172">
    <property type="entry name" value="CheY-like"/>
    <property type="match status" value="1"/>
</dbReference>
<gene>
    <name evidence="10" type="ORF">GCM10008955_38360</name>
</gene>
<dbReference type="Pfam" id="PF00072">
    <property type="entry name" value="Response_reg"/>
    <property type="match status" value="1"/>
</dbReference>
<dbReference type="Proteomes" id="UP000647587">
    <property type="component" value="Unassembled WGS sequence"/>
</dbReference>
<evidence type="ECO:0000259" key="9">
    <source>
        <dbReference type="PROSITE" id="PS50110"/>
    </source>
</evidence>
<reference evidence="11" key="1">
    <citation type="journal article" date="2019" name="Int. J. Syst. Evol. Microbiol.">
        <title>The Global Catalogue of Microorganisms (GCM) 10K type strain sequencing project: providing services to taxonomists for standard genome sequencing and annotation.</title>
        <authorList>
            <consortium name="The Broad Institute Genomics Platform"/>
            <consortium name="The Broad Institute Genome Sequencing Center for Infectious Disease"/>
            <person name="Wu L."/>
            <person name="Ma J."/>
        </authorList>
    </citation>
    <scope>NUCLEOTIDE SEQUENCE [LARGE SCALE GENOMIC DNA]</scope>
    <source>
        <strain evidence="11">JCM 30331</strain>
    </source>
</reference>
<feature type="domain" description="Histidine kinase" evidence="8">
    <location>
        <begin position="224"/>
        <end position="443"/>
    </location>
</feature>
<evidence type="ECO:0000313" key="10">
    <source>
        <dbReference type="EMBL" id="GGK40903.1"/>
    </source>
</evidence>
<dbReference type="InterPro" id="IPR036097">
    <property type="entry name" value="HisK_dim/P_sf"/>
</dbReference>
<keyword evidence="5 10" id="KW-0418">Kinase</keyword>
<dbReference type="InterPro" id="IPR005467">
    <property type="entry name" value="His_kinase_dom"/>
</dbReference>
<accession>A0ABQ2F241</accession>
<dbReference type="PANTHER" id="PTHR43047">
    <property type="entry name" value="TWO-COMPONENT HISTIDINE PROTEIN KINASE"/>
    <property type="match status" value="1"/>
</dbReference>
<dbReference type="CDD" id="cd00082">
    <property type="entry name" value="HisKA"/>
    <property type="match status" value="1"/>
</dbReference>
<dbReference type="PROSITE" id="PS50110">
    <property type="entry name" value="RESPONSE_REGULATORY"/>
    <property type="match status" value="1"/>
</dbReference>
<evidence type="ECO:0000256" key="3">
    <source>
        <dbReference type="ARBA" id="ARBA00022553"/>
    </source>
</evidence>
<dbReference type="RefSeq" id="WP_189011675.1">
    <property type="nucleotide sequence ID" value="NZ_BMPP01000024.1"/>
</dbReference>
<proteinExistence type="predicted"/>
<dbReference type="InterPro" id="IPR036890">
    <property type="entry name" value="HATPase_C_sf"/>
</dbReference>
<evidence type="ECO:0000259" key="8">
    <source>
        <dbReference type="PROSITE" id="PS50109"/>
    </source>
</evidence>
<evidence type="ECO:0000256" key="2">
    <source>
        <dbReference type="ARBA" id="ARBA00012438"/>
    </source>
</evidence>
<evidence type="ECO:0000313" key="11">
    <source>
        <dbReference type="Proteomes" id="UP000647587"/>
    </source>
</evidence>
<evidence type="ECO:0000256" key="7">
    <source>
        <dbReference type="SAM" id="Coils"/>
    </source>
</evidence>
<comment type="caution">
    <text evidence="10">The sequence shown here is derived from an EMBL/GenBank/DDBJ whole genome shotgun (WGS) entry which is preliminary data.</text>
</comment>
<dbReference type="InterPro" id="IPR001789">
    <property type="entry name" value="Sig_transdc_resp-reg_receiver"/>
</dbReference>
<dbReference type="EMBL" id="BMPP01000024">
    <property type="protein sequence ID" value="GGK40903.1"/>
    <property type="molecule type" value="Genomic_DNA"/>
</dbReference>
<dbReference type="InterPro" id="IPR011006">
    <property type="entry name" value="CheY-like_superfamily"/>
</dbReference>
<dbReference type="PROSITE" id="PS50109">
    <property type="entry name" value="HIS_KIN"/>
    <property type="match status" value="1"/>
</dbReference>
<keyword evidence="7" id="KW-0175">Coiled coil</keyword>
<organism evidence="10 11">
    <name type="scientific">Deinococcus malanensis</name>
    <dbReference type="NCBI Taxonomy" id="1706855"/>
    <lineage>
        <taxon>Bacteria</taxon>
        <taxon>Thermotogati</taxon>
        <taxon>Deinococcota</taxon>
        <taxon>Deinococci</taxon>
        <taxon>Deinococcales</taxon>
        <taxon>Deinococcaceae</taxon>
        <taxon>Deinococcus</taxon>
    </lineage>
</organism>